<dbReference type="PROSITE" id="PS50005">
    <property type="entry name" value="TPR"/>
    <property type="match status" value="3"/>
</dbReference>
<dbReference type="InterPro" id="IPR019734">
    <property type="entry name" value="TPR_rpt"/>
</dbReference>
<name>A0A6N7IV41_9FIRM</name>
<comment type="caution">
    <text evidence="2">The sequence shown here is derived from an EMBL/GenBank/DDBJ whole genome shotgun (WGS) entry which is preliminary data.</text>
</comment>
<proteinExistence type="predicted"/>
<dbReference type="Pfam" id="PF13432">
    <property type="entry name" value="TPR_16"/>
    <property type="match status" value="1"/>
</dbReference>
<evidence type="ECO:0000256" key="1">
    <source>
        <dbReference type="PROSITE-ProRule" id="PRU00339"/>
    </source>
</evidence>
<accession>A0A6N7IV41</accession>
<gene>
    <name evidence="2" type="ORF">GFC01_14100</name>
</gene>
<dbReference type="Gene3D" id="1.25.40.10">
    <property type="entry name" value="Tetratricopeptide repeat domain"/>
    <property type="match status" value="2"/>
</dbReference>
<evidence type="ECO:0000313" key="3">
    <source>
        <dbReference type="Proteomes" id="UP000441717"/>
    </source>
</evidence>
<dbReference type="SMART" id="SM00028">
    <property type="entry name" value="TPR"/>
    <property type="match status" value="9"/>
</dbReference>
<dbReference type="SUPFAM" id="SSF48452">
    <property type="entry name" value="TPR-like"/>
    <property type="match status" value="2"/>
</dbReference>
<reference evidence="2 3" key="1">
    <citation type="submission" date="2019-10" db="EMBL/GenBank/DDBJ databases">
        <title>Comparative genomics of sulfur disproportionating microorganisms.</title>
        <authorList>
            <person name="Ward L.M."/>
            <person name="Bertran E."/>
            <person name="Johnston D."/>
        </authorList>
    </citation>
    <scope>NUCLEOTIDE SEQUENCE [LARGE SCALE GENOMIC DNA]</scope>
    <source>
        <strain evidence="2 3">DSM 14055</strain>
    </source>
</reference>
<dbReference type="PANTHER" id="PTHR12558">
    <property type="entry name" value="CELL DIVISION CYCLE 16,23,27"/>
    <property type="match status" value="1"/>
</dbReference>
<dbReference type="Proteomes" id="UP000441717">
    <property type="component" value="Unassembled WGS sequence"/>
</dbReference>
<dbReference type="Pfam" id="PF13181">
    <property type="entry name" value="TPR_8"/>
    <property type="match status" value="1"/>
</dbReference>
<organism evidence="2 3">
    <name type="scientific">Desulfofundulus thermobenzoicus</name>
    <dbReference type="NCBI Taxonomy" id="29376"/>
    <lineage>
        <taxon>Bacteria</taxon>
        <taxon>Bacillati</taxon>
        <taxon>Bacillota</taxon>
        <taxon>Clostridia</taxon>
        <taxon>Eubacteriales</taxon>
        <taxon>Peptococcaceae</taxon>
        <taxon>Desulfofundulus</taxon>
    </lineage>
</organism>
<protein>
    <submittedName>
        <fullName evidence="2">Tetratricopeptide repeat protein</fullName>
    </submittedName>
</protein>
<dbReference type="Pfam" id="PF13424">
    <property type="entry name" value="TPR_12"/>
    <property type="match status" value="1"/>
</dbReference>
<evidence type="ECO:0000313" key="2">
    <source>
        <dbReference type="EMBL" id="MQL53369.1"/>
    </source>
</evidence>
<feature type="repeat" description="TPR" evidence="1">
    <location>
        <begin position="243"/>
        <end position="276"/>
    </location>
</feature>
<keyword evidence="3" id="KW-1185">Reference proteome</keyword>
<dbReference type="OrthoDB" id="1721581at2"/>
<dbReference type="RefSeq" id="WP_152947844.1">
    <property type="nucleotide sequence ID" value="NZ_WHYR01000047.1"/>
</dbReference>
<dbReference type="InterPro" id="IPR011990">
    <property type="entry name" value="TPR-like_helical_dom_sf"/>
</dbReference>
<dbReference type="AlphaFoldDB" id="A0A6N7IV41"/>
<keyword evidence="1" id="KW-0802">TPR repeat</keyword>
<dbReference type="PROSITE" id="PS50293">
    <property type="entry name" value="TPR_REGION"/>
    <property type="match status" value="1"/>
</dbReference>
<feature type="repeat" description="TPR" evidence="1">
    <location>
        <begin position="175"/>
        <end position="208"/>
    </location>
</feature>
<sequence>MWNPLPMVSKMTIAAGLWQAGARILEALGAEEQALRWIDRAVRLEPRRPALHLAATRLCLKRGRLDRAVLHWKKAAGEQGKTSLLYWLNRTNRQAFHASRLIQKNGIYGVEITSPPVEHNAGSKRGLKGKLGDLVQPCNGSPPLDEIGVQLLEMGRPEQALALFKQVQICRGSTPELFFNMGLAASKMGRHKEALEYYERAQAGGLNTVEVMNNKGFSLYHLERFEEAITCYELAREMCPGDVSILTNLGSCYQQIRMYTRAISCYENALRCSTTDATTYNNYALCLDELGRHEEALQLYEQALTLETGNRTCLLNKAACLQKLKRHQEAALLCQELLSRQPDCVEAWGLLGNLFNEMGRITEAVKCYRRGLGLI</sequence>
<feature type="repeat" description="TPR" evidence="1">
    <location>
        <begin position="277"/>
        <end position="310"/>
    </location>
</feature>
<dbReference type="EMBL" id="WHYR01000047">
    <property type="protein sequence ID" value="MQL53369.1"/>
    <property type="molecule type" value="Genomic_DNA"/>
</dbReference>
<dbReference type="PANTHER" id="PTHR12558:SF13">
    <property type="entry name" value="CELL DIVISION CYCLE PROTEIN 27 HOMOLOG"/>
    <property type="match status" value="1"/>
</dbReference>